<evidence type="ECO:0000313" key="3">
    <source>
        <dbReference type="Proteomes" id="UP000706333"/>
    </source>
</evidence>
<keyword evidence="3" id="KW-1185">Reference proteome</keyword>
<dbReference type="RefSeq" id="WP_201157033.1">
    <property type="nucleotide sequence ID" value="NZ_NHSD01000227.1"/>
</dbReference>
<sequence length="201" mass="21059">MMRTALTMACIAAAVPVAGLANGSSRPPLPAWQTDAANCSWQWREGGGLGLWAETCDFNGSAWQVVWDEGRAAFVTHNDDTDMGIAVQAFALPYGAGMDALGQTLVAAGALDANAACAWQVTALRPAPATMAFHVLAPTDPAALAPTAEGEVPDPVCGPYGASTHGIRYFITDLRWPGLAVFVEEGQERPLFDPASITFLP</sequence>
<feature type="signal peptide" evidence="1">
    <location>
        <begin position="1"/>
        <end position="21"/>
    </location>
</feature>
<reference evidence="2" key="2">
    <citation type="journal article" date="2020" name="Microorganisms">
        <title>Osmotic Adaptation and Compatible Solute Biosynthesis of Phototrophic Bacteria as Revealed from Genome Analyses.</title>
        <authorList>
            <person name="Imhoff J.F."/>
            <person name="Rahn T."/>
            <person name="Kunzel S."/>
            <person name="Keller A."/>
            <person name="Neulinger S.C."/>
        </authorList>
    </citation>
    <scope>NUCLEOTIDE SEQUENCE</scope>
    <source>
        <strain evidence="2">LMG 28126</strain>
    </source>
</reference>
<name>A0A934WIW0_9RHOB</name>
<accession>A0A934WIW0</accession>
<dbReference type="AlphaFoldDB" id="A0A934WIW0"/>
<evidence type="ECO:0000313" key="2">
    <source>
        <dbReference type="EMBL" id="MBK5927272.1"/>
    </source>
</evidence>
<evidence type="ECO:0000256" key="1">
    <source>
        <dbReference type="SAM" id="SignalP"/>
    </source>
</evidence>
<reference evidence="2" key="1">
    <citation type="submission" date="2017-05" db="EMBL/GenBank/DDBJ databases">
        <authorList>
            <person name="Imhoff J.F."/>
            <person name="Rahn T."/>
            <person name="Kuenzel S."/>
            <person name="Neulinger S.C."/>
        </authorList>
    </citation>
    <scope>NUCLEOTIDE SEQUENCE</scope>
    <source>
        <strain evidence="2">LMG 28126</strain>
    </source>
</reference>
<organism evidence="2 3">
    <name type="scientific">Rhodobaculum claviforme</name>
    <dbReference type="NCBI Taxonomy" id="1549854"/>
    <lineage>
        <taxon>Bacteria</taxon>
        <taxon>Pseudomonadati</taxon>
        <taxon>Pseudomonadota</taxon>
        <taxon>Alphaproteobacteria</taxon>
        <taxon>Rhodobacterales</taxon>
        <taxon>Paracoccaceae</taxon>
        <taxon>Rhodobaculum</taxon>
    </lineage>
</organism>
<proteinExistence type="predicted"/>
<gene>
    <name evidence="2" type="ORF">CCR87_07965</name>
</gene>
<feature type="chain" id="PRO_5037552266" description="Secreted protein" evidence="1">
    <location>
        <begin position="22"/>
        <end position="201"/>
    </location>
</feature>
<dbReference type="EMBL" id="NHSD01000227">
    <property type="protein sequence ID" value="MBK5927272.1"/>
    <property type="molecule type" value="Genomic_DNA"/>
</dbReference>
<evidence type="ECO:0008006" key="4">
    <source>
        <dbReference type="Google" id="ProtNLM"/>
    </source>
</evidence>
<comment type="caution">
    <text evidence="2">The sequence shown here is derived from an EMBL/GenBank/DDBJ whole genome shotgun (WGS) entry which is preliminary data.</text>
</comment>
<protein>
    <recommendedName>
        <fullName evidence="4">Secreted protein</fullName>
    </recommendedName>
</protein>
<keyword evidence="1" id="KW-0732">Signal</keyword>
<dbReference type="Proteomes" id="UP000706333">
    <property type="component" value="Unassembled WGS sequence"/>
</dbReference>